<organism evidence="1 2">
    <name type="scientific">Dreissena polymorpha</name>
    <name type="common">Zebra mussel</name>
    <name type="synonym">Mytilus polymorpha</name>
    <dbReference type="NCBI Taxonomy" id="45954"/>
    <lineage>
        <taxon>Eukaryota</taxon>
        <taxon>Metazoa</taxon>
        <taxon>Spiralia</taxon>
        <taxon>Lophotrochozoa</taxon>
        <taxon>Mollusca</taxon>
        <taxon>Bivalvia</taxon>
        <taxon>Autobranchia</taxon>
        <taxon>Heteroconchia</taxon>
        <taxon>Euheterodonta</taxon>
        <taxon>Imparidentia</taxon>
        <taxon>Neoheterodontei</taxon>
        <taxon>Myida</taxon>
        <taxon>Dreissenoidea</taxon>
        <taxon>Dreissenidae</taxon>
        <taxon>Dreissena</taxon>
    </lineage>
</organism>
<name>A0A9D4LFN9_DREPO</name>
<dbReference type="AlphaFoldDB" id="A0A9D4LFN9"/>
<sequence length="135" mass="15154">MSYPGHCRLLLERHGTTTHWDVTDSLCDDGYGINPLSSALYVQSWSNIPMAEGIVQHDRSGPSVPTALIGDSHFDTVHAFRYYCPSILSKTAIRPRHWPQPEVVQHIVSLGVFLLDLNEVNINMLNGDFALTPRR</sequence>
<comment type="caution">
    <text evidence="1">The sequence shown here is derived from an EMBL/GenBank/DDBJ whole genome shotgun (WGS) entry which is preliminary data.</text>
</comment>
<reference evidence="1" key="2">
    <citation type="submission" date="2020-11" db="EMBL/GenBank/DDBJ databases">
        <authorList>
            <person name="McCartney M.A."/>
            <person name="Auch B."/>
            <person name="Kono T."/>
            <person name="Mallez S."/>
            <person name="Becker A."/>
            <person name="Gohl D.M."/>
            <person name="Silverstein K.A.T."/>
            <person name="Koren S."/>
            <person name="Bechman K.B."/>
            <person name="Herman A."/>
            <person name="Abrahante J.E."/>
            <person name="Garbe J."/>
        </authorList>
    </citation>
    <scope>NUCLEOTIDE SEQUENCE</scope>
    <source>
        <strain evidence="1">Duluth1</strain>
        <tissue evidence="1">Whole animal</tissue>
    </source>
</reference>
<dbReference type="Proteomes" id="UP000828390">
    <property type="component" value="Unassembled WGS sequence"/>
</dbReference>
<dbReference type="EMBL" id="JAIWYP010000003">
    <property type="protein sequence ID" value="KAH3856954.1"/>
    <property type="molecule type" value="Genomic_DNA"/>
</dbReference>
<reference evidence="1" key="1">
    <citation type="journal article" date="2019" name="bioRxiv">
        <title>The Genome of the Zebra Mussel, Dreissena polymorpha: A Resource for Invasive Species Research.</title>
        <authorList>
            <person name="McCartney M.A."/>
            <person name="Auch B."/>
            <person name="Kono T."/>
            <person name="Mallez S."/>
            <person name="Zhang Y."/>
            <person name="Obille A."/>
            <person name="Becker A."/>
            <person name="Abrahante J.E."/>
            <person name="Garbe J."/>
            <person name="Badalamenti J.P."/>
            <person name="Herman A."/>
            <person name="Mangelson H."/>
            <person name="Liachko I."/>
            <person name="Sullivan S."/>
            <person name="Sone E.D."/>
            <person name="Koren S."/>
            <person name="Silverstein K.A.T."/>
            <person name="Beckman K.B."/>
            <person name="Gohl D.M."/>
        </authorList>
    </citation>
    <scope>NUCLEOTIDE SEQUENCE</scope>
    <source>
        <strain evidence="1">Duluth1</strain>
        <tissue evidence="1">Whole animal</tissue>
    </source>
</reference>
<protein>
    <submittedName>
        <fullName evidence="1">Uncharacterized protein</fullName>
    </submittedName>
</protein>
<evidence type="ECO:0000313" key="2">
    <source>
        <dbReference type="Proteomes" id="UP000828390"/>
    </source>
</evidence>
<gene>
    <name evidence="1" type="ORF">DPMN_099550</name>
</gene>
<evidence type="ECO:0000313" key="1">
    <source>
        <dbReference type="EMBL" id="KAH3856954.1"/>
    </source>
</evidence>
<proteinExistence type="predicted"/>
<accession>A0A9D4LFN9</accession>
<keyword evidence="2" id="KW-1185">Reference proteome</keyword>